<organism evidence="12 13">
    <name type="scientific">Leuconostoc pseudomesenteroides</name>
    <dbReference type="NCBI Taxonomy" id="33968"/>
    <lineage>
        <taxon>Bacteria</taxon>
        <taxon>Bacillati</taxon>
        <taxon>Bacillota</taxon>
        <taxon>Bacilli</taxon>
        <taxon>Lactobacillales</taxon>
        <taxon>Lactobacillaceae</taxon>
        <taxon>Leuconostoc</taxon>
    </lineage>
</organism>
<evidence type="ECO:0000259" key="11">
    <source>
        <dbReference type="Pfam" id="PF01467"/>
    </source>
</evidence>
<dbReference type="Pfam" id="PF01467">
    <property type="entry name" value="CTP_transf_like"/>
    <property type="match status" value="1"/>
</dbReference>
<evidence type="ECO:0000313" key="13">
    <source>
        <dbReference type="Proteomes" id="UP000192288"/>
    </source>
</evidence>
<dbReference type="AlphaFoldDB" id="A0A1X0VCM4"/>
<dbReference type="NCBIfam" id="NF000841">
    <property type="entry name" value="PRK00071.1-4"/>
    <property type="match status" value="1"/>
</dbReference>
<evidence type="ECO:0000256" key="8">
    <source>
        <dbReference type="ARBA" id="ARBA00023027"/>
    </source>
</evidence>
<keyword evidence="5 10" id="KW-0548">Nucleotidyltransferase</keyword>
<evidence type="ECO:0000256" key="3">
    <source>
        <dbReference type="ARBA" id="ARBA00022642"/>
    </source>
</evidence>
<comment type="caution">
    <text evidence="12">The sequence shown here is derived from an EMBL/GenBank/DDBJ whole genome shotgun (WGS) entry which is preliminary data.</text>
</comment>
<keyword evidence="3 10" id="KW-0662">Pyridine nucleotide biosynthesis</keyword>
<dbReference type="InterPro" id="IPR014729">
    <property type="entry name" value="Rossmann-like_a/b/a_fold"/>
</dbReference>
<keyword evidence="7 10" id="KW-0067">ATP-binding</keyword>
<dbReference type="eggNOG" id="COG1057">
    <property type="taxonomic scope" value="Bacteria"/>
</dbReference>
<dbReference type="NCBIfam" id="TIGR00482">
    <property type="entry name" value="nicotinate (nicotinamide) nucleotide adenylyltransferase"/>
    <property type="match status" value="1"/>
</dbReference>
<dbReference type="EMBL" id="MPLS01000029">
    <property type="protein sequence ID" value="ORI97326.1"/>
    <property type="molecule type" value="Genomic_DNA"/>
</dbReference>
<accession>A0A1X0VCM4</accession>
<gene>
    <name evidence="10" type="primary">nadD</name>
    <name evidence="12" type="ORF">BMR96_07670</name>
</gene>
<keyword evidence="8 10" id="KW-0520">NAD</keyword>
<comment type="pathway">
    <text evidence="2 10">Cofactor biosynthesis; NAD(+) biosynthesis; deamido-NAD(+) from nicotinate D-ribonucleotide: step 1/1.</text>
</comment>
<keyword evidence="6 10" id="KW-0547">Nucleotide-binding</keyword>
<dbReference type="GO" id="GO:0009435">
    <property type="term" value="P:NAD+ biosynthetic process"/>
    <property type="evidence" value="ECO:0007669"/>
    <property type="project" value="UniProtKB-UniRule"/>
</dbReference>
<dbReference type="InterPro" id="IPR004821">
    <property type="entry name" value="Cyt_trans-like"/>
</dbReference>
<evidence type="ECO:0000256" key="1">
    <source>
        <dbReference type="ARBA" id="ARBA00002324"/>
    </source>
</evidence>
<name>A0A1X0VCM4_LEUPS</name>
<dbReference type="PANTHER" id="PTHR39321">
    <property type="entry name" value="NICOTINATE-NUCLEOTIDE ADENYLYLTRANSFERASE-RELATED"/>
    <property type="match status" value="1"/>
</dbReference>
<dbReference type="UniPathway" id="UPA00253">
    <property type="reaction ID" value="UER00332"/>
</dbReference>
<sequence>MRETVTIAPQVQTETAPQKEKKRIGIFGGTFNPPHIGQLVLAESVGRQLGLEKVYWMPNAQPVDGTHASAIAPSYRMQMVHLAITDNAFFDIELLEIRNGGESHTFDTMRELVSLHPENEYYFILGAEKIKTLATWDHIDELSQLVTFAAGVREGQSTSSDYPVLWFNVPDIRVSASEIRTRIRMNQSINYLVPERVALFMQEYNLYRGFYD</sequence>
<keyword evidence="4 10" id="KW-0808">Transferase</keyword>
<dbReference type="HAMAP" id="MF_00244">
    <property type="entry name" value="NaMN_adenylyltr"/>
    <property type="match status" value="1"/>
</dbReference>
<dbReference type="Proteomes" id="UP000192288">
    <property type="component" value="Unassembled WGS sequence"/>
</dbReference>
<dbReference type="EC" id="2.7.7.18" evidence="10"/>
<feature type="domain" description="Cytidyltransferase-like" evidence="11">
    <location>
        <begin position="26"/>
        <end position="182"/>
    </location>
</feature>
<dbReference type="GO" id="GO:0004515">
    <property type="term" value="F:nicotinate-nucleotide adenylyltransferase activity"/>
    <property type="evidence" value="ECO:0007669"/>
    <property type="project" value="UniProtKB-UniRule"/>
</dbReference>
<evidence type="ECO:0000256" key="7">
    <source>
        <dbReference type="ARBA" id="ARBA00022840"/>
    </source>
</evidence>
<comment type="catalytic activity">
    <reaction evidence="9 10">
        <text>nicotinate beta-D-ribonucleotide + ATP + H(+) = deamido-NAD(+) + diphosphate</text>
        <dbReference type="Rhea" id="RHEA:22860"/>
        <dbReference type="ChEBI" id="CHEBI:15378"/>
        <dbReference type="ChEBI" id="CHEBI:30616"/>
        <dbReference type="ChEBI" id="CHEBI:33019"/>
        <dbReference type="ChEBI" id="CHEBI:57502"/>
        <dbReference type="ChEBI" id="CHEBI:58437"/>
        <dbReference type="EC" id="2.7.7.18"/>
    </reaction>
</comment>
<dbReference type="STRING" id="33968.BMS77_07945"/>
<dbReference type="SUPFAM" id="SSF52374">
    <property type="entry name" value="Nucleotidylyl transferase"/>
    <property type="match status" value="1"/>
</dbReference>
<evidence type="ECO:0000256" key="6">
    <source>
        <dbReference type="ARBA" id="ARBA00022741"/>
    </source>
</evidence>
<evidence type="ECO:0000256" key="4">
    <source>
        <dbReference type="ARBA" id="ARBA00022679"/>
    </source>
</evidence>
<dbReference type="CDD" id="cd02165">
    <property type="entry name" value="NMNAT"/>
    <property type="match status" value="1"/>
</dbReference>
<evidence type="ECO:0000256" key="9">
    <source>
        <dbReference type="ARBA" id="ARBA00048721"/>
    </source>
</evidence>
<evidence type="ECO:0000256" key="10">
    <source>
        <dbReference type="HAMAP-Rule" id="MF_00244"/>
    </source>
</evidence>
<dbReference type="InterPro" id="IPR005248">
    <property type="entry name" value="NadD/NMNAT"/>
</dbReference>
<dbReference type="Gene3D" id="3.40.50.620">
    <property type="entry name" value="HUPs"/>
    <property type="match status" value="1"/>
</dbReference>
<evidence type="ECO:0000256" key="2">
    <source>
        <dbReference type="ARBA" id="ARBA00005019"/>
    </source>
</evidence>
<dbReference type="NCBIfam" id="NF000840">
    <property type="entry name" value="PRK00071.1-3"/>
    <property type="match status" value="1"/>
</dbReference>
<dbReference type="GO" id="GO:0005524">
    <property type="term" value="F:ATP binding"/>
    <property type="evidence" value="ECO:0007669"/>
    <property type="project" value="UniProtKB-KW"/>
</dbReference>
<reference evidence="12 13" key="1">
    <citation type="journal article" date="2017" name="Front. Microbiol.">
        <title>Genomic Characterization of Dairy Associated Leuconostoc Species and Diversity of Leuconostocs in Undefined Mixed Mesophilic Starter Cultures.</title>
        <authorList>
            <person name="Frantzen C.A."/>
            <person name="Kot W."/>
            <person name="Pedersen T.B."/>
            <person name="Ardo Y.M."/>
            <person name="Broadbent J.R."/>
            <person name="Neve H."/>
            <person name="Hansen L.H."/>
            <person name="Dal Bello F."/>
            <person name="Ostlie H.M."/>
            <person name="Kleppen H.P."/>
            <person name="Vogensen F.K."/>
            <person name="Holo H."/>
        </authorList>
    </citation>
    <scope>NUCLEOTIDE SEQUENCE [LARGE SCALE GENOMIC DNA]</scope>
    <source>
        <strain evidence="12 13">LMGCF08</strain>
    </source>
</reference>
<dbReference type="GeneID" id="97231106"/>
<comment type="function">
    <text evidence="1 10">Catalyzes the reversible adenylation of nicotinate mononucleotide (NaMN) to nicotinic acid adenine dinucleotide (NaAD).</text>
</comment>
<comment type="similarity">
    <text evidence="10">Belongs to the NadD family.</text>
</comment>
<protein>
    <recommendedName>
        <fullName evidence="10">Probable nicotinate-nucleotide adenylyltransferase</fullName>
        <ecNumber evidence="10">2.7.7.18</ecNumber>
    </recommendedName>
    <alternativeName>
        <fullName evidence="10">Deamido-NAD(+) diphosphorylase</fullName>
    </alternativeName>
    <alternativeName>
        <fullName evidence="10">Deamido-NAD(+) pyrophosphorylase</fullName>
    </alternativeName>
    <alternativeName>
        <fullName evidence="10">Nicotinate mononucleotide adenylyltransferase</fullName>
        <shortName evidence="10">NaMN adenylyltransferase</shortName>
    </alternativeName>
</protein>
<dbReference type="PANTHER" id="PTHR39321:SF3">
    <property type="entry name" value="PHOSPHOPANTETHEINE ADENYLYLTRANSFERASE"/>
    <property type="match status" value="1"/>
</dbReference>
<evidence type="ECO:0000256" key="5">
    <source>
        <dbReference type="ARBA" id="ARBA00022695"/>
    </source>
</evidence>
<dbReference type="RefSeq" id="WP_080519463.1">
    <property type="nucleotide sequence ID" value="NZ_MPLS01000029.1"/>
</dbReference>
<evidence type="ECO:0000313" key="12">
    <source>
        <dbReference type="EMBL" id="ORI97326.1"/>
    </source>
</evidence>
<proteinExistence type="inferred from homology"/>